<dbReference type="PROSITE" id="PS00107">
    <property type="entry name" value="PROTEIN_KINASE_ATP"/>
    <property type="match status" value="1"/>
</dbReference>
<comment type="caution">
    <text evidence="7">The sequence shown here is derived from an EMBL/GenBank/DDBJ whole genome shotgun (WGS) entry which is preliminary data.</text>
</comment>
<sequence length="524" mass="61694">MSQTPNLKIDDVIENFQVKAFLGSGSFGAVYKVIDPNGNVYALKCIFKSRFSEAKGWVGSLIMNEVEALQKLDNQYIVNLITTFNFDYEGQTLFCILLEFCDGGNLMDYQNKMQNTFDQQNAIIFFKQILQGMKEIHQKRIIHRDLKLPNILIHNNQIKIADFGFCHFLNLDTSSINLNLGSLGTQAPEIIDNQPYGLKSDMFSIGVILYQLLFFDYPFSEKNEKDFIIDVTNNNPPSFQKNGRVVEKYLEDLLTKMLKKDPAQRLDWPDLFKSKLFTNSYSKIFGLSTIDDENIIDPVQSIIFYEQQICNNYIQSNIQKIDQEPTYINLVSQISFLTYTQEFSYSVYHRQVLMCLFPCFLIHKLLYQKQQEYEDQNKNKIYDITTTHQILTYQHQVVMANYAKLKKLNIIQENWEPELINLQQTQQFLNILSEAIQKYLTNLRQEIIKDTEQYGIDWQQILIFDNDQNKQERQNVLQKIKFFILIHKVLFLKELEQELFDLLVNNPQTNTKQLIFIYFQIKLT</sequence>
<protein>
    <recommendedName>
        <fullName evidence="6">Protein kinase domain-containing protein</fullName>
    </recommendedName>
</protein>
<evidence type="ECO:0000256" key="5">
    <source>
        <dbReference type="PROSITE-ProRule" id="PRU10141"/>
    </source>
</evidence>
<feature type="domain" description="Protein kinase" evidence="6">
    <location>
        <begin position="16"/>
        <end position="277"/>
    </location>
</feature>
<keyword evidence="2 5" id="KW-0547">Nucleotide-binding</keyword>
<keyword evidence="4 5" id="KW-0067">ATP-binding</keyword>
<reference evidence="7" key="1">
    <citation type="submission" date="2021-01" db="EMBL/GenBank/DDBJ databases">
        <authorList>
            <consortium name="Genoscope - CEA"/>
            <person name="William W."/>
        </authorList>
    </citation>
    <scope>NUCLEOTIDE SEQUENCE</scope>
</reference>
<dbReference type="SMART" id="SM00220">
    <property type="entry name" value="S_TKc"/>
    <property type="match status" value="1"/>
</dbReference>
<dbReference type="PANTHER" id="PTHR24348">
    <property type="entry name" value="SERINE/THREONINE-PROTEIN KINASE UNC-51-RELATED"/>
    <property type="match status" value="1"/>
</dbReference>
<keyword evidence="8" id="KW-1185">Reference proteome</keyword>
<dbReference type="PROSITE" id="PS00108">
    <property type="entry name" value="PROTEIN_KINASE_ST"/>
    <property type="match status" value="1"/>
</dbReference>
<keyword evidence="3" id="KW-0418">Kinase</keyword>
<dbReference type="InterPro" id="IPR008271">
    <property type="entry name" value="Ser/Thr_kinase_AS"/>
</dbReference>
<evidence type="ECO:0000256" key="4">
    <source>
        <dbReference type="ARBA" id="ARBA00022840"/>
    </source>
</evidence>
<dbReference type="GO" id="GO:0010506">
    <property type="term" value="P:regulation of autophagy"/>
    <property type="evidence" value="ECO:0007669"/>
    <property type="project" value="InterPro"/>
</dbReference>
<name>A0A8S1UEG1_9CILI</name>
<proteinExistence type="predicted"/>
<dbReference type="GO" id="GO:0005829">
    <property type="term" value="C:cytosol"/>
    <property type="evidence" value="ECO:0007669"/>
    <property type="project" value="TreeGrafter"/>
</dbReference>
<dbReference type="GO" id="GO:0004674">
    <property type="term" value="F:protein serine/threonine kinase activity"/>
    <property type="evidence" value="ECO:0007669"/>
    <property type="project" value="InterPro"/>
</dbReference>
<accession>A0A8S1UEG1</accession>
<evidence type="ECO:0000256" key="3">
    <source>
        <dbReference type="ARBA" id="ARBA00022777"/>
    </source>
</evidence>
<evidence type="ECO:0000256" key="1">
    <source>
        <dbReference type="ARBA" id="ARBA00022679"/>
    </source>
</evidence>
<dbReference type="Pfam" id="PF00069">
    <property type="entry name" value="Pkinase"/>
    <property type="match status" value="1"/>
</dbReference>
<dbReference type="OrthoDB" id="4062651at2759"/>
<evidence type="ECO:0000256" key="2">
    <source>
        <dbReference type="ARBA" id="ARBA00022741"/>
    </source>
</evidence>
<gene>
    <name evidence="7" type="ORF">PPENT_87.1.T0390111</name>
</gene>
<dbReference type="InterPro" id="IPR045269">
    <property type="entry name" value="Atg1-like"/>
</dbReference>
<dbReference type="AlphaFoldDB" id="A0A8S1UEG1"/>
<dbReference type="GO" id="GO:0000045">
    <property type="term" value="P:autophagosome assembly"/>
    <property type="evidence" value="ECO:0007669"/>
    <property type="project" value="TreeGrafter"/>
</dbReference>
<dbReference type="GO" id="GO:0000407">
    <property type="term" value="C:phagophore assembly site"/>
    <property type="evidence" value="ECO:0007669"/>
    <property type="project" value="TreeGrafter"/>
</dbReference>
<dbReference type="InterPro" id="IPR000719">
    <property type="entry name" value="Prot_kinase_dom"/>
</dbReference>
<dbReference type="PROSITE" id="PS50011">
    <property type="entry name" value="PROTEIN_KINASE_DOM"/>
    <property type="match status" value="1"/>
</dbReference>
<dbReference type="PANTHER" id="PTHR24348:SF22">
    <property type="entry name" value="NON-SPECIFIC SERINE_THREONINE PROTEIN KINASE"/>
    <property type="match status" value="1"/>
</dbReference>
<dbReference type="GO" id="GO:0005524">
    <property type="term" value="F:ATP binding"/>
    <property type="evidence" value="ECO:0007669"/>
    <property type="project" value="UniProtKB-UniRule"/>
</dbReference>
<organism evidence="7 8">
    <name type="scientific">Paramecium pentaurelia</name>
    <dbReference type="NCBI Taxonomy" id="43138"/>
    <lineage>
        <taxon>Eukaryota</taxon>
        <taxon>Sar</taxon>
        <taxon>Alveolata</taxon>
        <taxon>Ciliophora</taxon>
        <taxon>Intramacronucleata</taxon>
        <taxon>Oligohymenophorea</taxon>
        <taxon>Peniculida</taxon>
        <taxon>Parameciidae</taxon>
        <taxon>Paramecium</taxon>
    </lineage>
</organism>
<evidence type="ECO:0000313" key="7">
    <source>
        <dbReference type="EMBL" id="CAD8163220.1"/>
    </source>
</evidence>
<keyword evidence="1" id="KW-0808">Transferase</keyword>
<evidence type="ECO:0000259" key="6">
    <source>
        <dbReference type="PROSITE" id="PS50011"/>
    </source>
</evidence>
<dbReference type="InterPro" id="IPR017441">
    <property type="entry name" value="Protein_kinase_ATP_BS"/>
</dbReference>
<feature type="binding site" evidence="5">
    <location>
        <position position="48"/>
    </location>
    <ligand>
        <name>ATP</name>
        <dbReference type="ChEBI" id="CHEBI:30616"/>
    </ligand>
</feature>
<dbReference type="Proteomes" id="UP000689195">
    <property type="component" value="Unassembled WGS sequence"/>
</dbReference>
<dbReference type="GO" id="GO:0016020">
    <property type="term" value="C:membrane"/>
    <property type="evidence" value="ECO:0007669"/>
    <property type="project" value="TreeGrafter"/>
</dbReference>
<dbReference type="EMBL" id="CAJJDO010000039">
    <property type="protein sequence ID" value="CAD8163220.1"/>
    <property type="molecule type" value="Genomic_DNA"/>
</dbReference>
<dbReference type="CDD" id="cd00180">
    <property type="entry name" value="PKc"/>
    <property type="match status" value="1"/>
</dbReference>
<evidence type="ECO:0000313" key="8">
    <source>
        <dbReference type="Proteomes" id="UP000689195"/>
    </source>
</evidence>
<dbReference type="GO" id="GO:0005776">
    <property type="term" value="C:autophagosome"/>
    <property type="evidence" value="ECO:0007669"/>
    <property type="project" value="TreeGrafter"/>
</dbReference>